<dbReference type="Gene3D" id="3.20.20.80">
    <property type="entry name" value="Glycosidases"/>
    <property type="match status" value="1"/>
</dbReference>
<protein>
    <recommendedName>
        <fullName evidence="1">Glycoside hydrolase 35 catalytic domain-containing protein</fullName>
    </recommendedName>
</protein>
<dbReference type="SUPFAM" id="SSF51445">
    <property type="entry name" value="(Trans)glycosidases"/>
    <property type="match status" value="1"/>
</dbReference>
<dbReference type="Pfam" id="PF01301">
    <property type="entry name" value="Glyco_hydro_35"/>
    <property type="match status" value="1"/>
</dbReference>
<dbReference type="EMBL" id="CAJVNV010000033">
    <property type="protein sequence ID" value="CAG7978837.1"/>
    <property type="molecule type" value="Genomic_DNA"/>
</dbReference>
<proteinExistence type="predicted"/>
<dbReference type="AlphaFoldDB" id="A0A9W4HDI0"/>
<reference evidence="2" key="1">
    <citation type="submission" date="2021-07" db="EMBL/GenBank/DDBJ databases">
        <authorList>
            <person name="Branca A.L. A."/>
        </authorList>
    </citation>
    <scope>NUCLEOTIDE SEQUENCE</scope>
</reference>
<sequence length="54" mass="6107">MILSGEFHLFRLPVLGLWLNIFQNIRSMGFTGVSFYVDWSLVEGKPGYAITDGI</sequence>
<name>A0A9W4HDI0_PENNA</name>
<gene>
    <name evidence="2" type="ORF">PNAL_LOCUS1262</name>
</gene>
<dbReference type="InterPro" id="IPR031330">
    <property type="entry name" value="Gly_Hdrlase_35_cat"/>
</dbReference>
<dbReference type="OrthoDB" id="10263741at2759"/>
<evidence type="ECO:0000313" key="2">
    <source>
        <dbReference type="EMBL" id="CAG7978837.1"/>
    </source>
</evidence>
<comment type="caution">
    <text evidence="2">The sequence shown here is derived from an EMBL/GenBank/DDBJ whole genome shotgun (WGS) entry which is preliminary data.</text>
</comment>
<evidence type="ECO:0000259" key="1">
    <source>
        <dbReference type="Pfam" id="PF01301"/>
    </source>
</evidence>
<accession>A0A9W4HDI0</accession>
<organism evidence="2 3">
    <name type="scientific">Penicillium nalgiovense</name>
    <dbReference type="NCBI Taxonomy" id="60175"/>
    <lineage>
        <taxon>Eukaryota</taxon>
        <taxon>Fungi</taxon>
        <taxon>Dikarya</taxon>
        <taxon>Ascomycota</taxon>
        <taxon>Pezizomycotina</taxon>
        <taxon>Eurotiomycetes</taxon>
        <taxon>Eurotiomycetidae</taxon>
        <taxon>Eurotiales</taxon>
        <taxon>Aspergillaceae</taxon>
        <taxon>Penicillium</taxon>
    </lineage>
</organism>
<dbReference type="Proteomes" id="UP001153461">
    <property type="component" value="Unassembled WGS sequence"/>
</dbReference>
<dbReference type="InterPro" id="IPR017853">
    <property type="entry name" value="GH"/>
</dbReference>
<feature type="domain" description="Glycoside hydrolase 35 catalytic" evidence="1">
    <location>
        <begin position="1"/>
        <end position="53"/>
    </location>
</feature>
<evidence type="ECO:0000313" key="3">
    <source>
        <dbReference type="Proteomes" id="UP001153461"/>
    </source>
</evidence>